<accession>A0ABD3RAD0</accession>
<protein>
    <recommendedName>
        <fullName evidence="4">Lon N-terminal domain-containing protein</fullName>
    </recommendedName>
</protein>
<dbReference type="AlphaFoldDB" id="A0ABD3RAD0"/>
<proteinExistence type="predicted"/>
<dbReference type="Proteomes" id="UP001530377">
    <property type="component" value="Unassembled WGS sequence"/>
</dbReference>
<feature type="region of interest" description="Disordered" evidence="1">
    <location>
        <begin position="188"/>
        <end position="208"/>
    </location>
</feature>
<feature type="region of interest" description="Disordered" evidence="1">
    <location>
        <begin position="243"/>
        <end position="277"/>
    </location>
</feature>
<keyword evidence="3" id="KW-1185">Reference proteome</keyword>
<evidence type="ECO:0000313" key="3">
    <source>
        <dbReference type="Proteomes" id="UP001530377"/>
    </source>
</evidence>
<gene>
    <name evidence="2" type="ORF">ACHAXA_011005</name>
</gene>
<comment type="caution">
    <text evidence="2">The sequence shown here is derived from an EMBL/GenBank/DDBJ whole genome shotgun (WGS) entry which is preliminary data.</text>
</comment>
<feature type="compositionally biased region" description="Polar residues" evidence="1">
    <location>
        <begin position="44"/>
        <end position="53"/>
    </location>
</feature>
<name>A0ABD3RAD0_9STRA</name>
<organism evidence="2 3">
    <name type="scientific">Cyclostephanos tholiformis</name>
    <dbReference type="NCBI Taxonomy" id="382380"/>
    <lineage>
        <taxon>Eukaryota</taxon>
        <taxon>Sar</taxon>
        <taxon>Stramenopiles</taxon>
        <taxon>Ochrophyta</taxon>
        <taxon>Bacillariophyta</taxon>
        <taxon>Coscinodiscophyceae</taxon>
        <taxon>Thalassiosirophycidae</taxon>
        <taxon>Stephanodiscales</taxon>
        <taxon>Stephanodiscaceae</taxon>
        <taxon>Cyclostephanos</taxon>
    </lineage>
</organism>
<evidence type="ECO:0000256" key="1">
    <source>
        <dbReference type="SAM" id="MobiDB-lite"/>
    </source>
</evidence>
<reference evidence="2 3" key="1">
    <citation type="submission" date="2024-10" db="EMBL/GenBank/DDBJ databases">
        <title>Updated reference genomes for cyclostephanoid diatoms.</title>
        <authorList>
            <person name="Roberts W.R."/>
            <person name="Alverson A.J."/>
        </authorList>
    </citation>
    <scope>NUCLEOTIDE SEQUENCE [LARGE SCALE GENOMIC DNA]</scope>
    <source>
        <strain evidence="2 3">AJA228-03</strain>
    </source>
</reference>
<dbReference type="Gene3D" id="2.30.130.40">
    <property type="entry name" value="LON domain-like"/>
    <property type="match status" value="1"/>
</dbReference>
<evidence type="ECO:0008006" key="4">
    <source>
        <dbReference type="Google" id="ProtNLM"/>
    </source>
</evidence>
<sequence length="401" mass="44133">MASRRLYAIFITAASSATAFSPSLYHHAAPPPALSPRHRGGGDTAQQRLLSSSSSTNAMNDFDDFADFSSTQLAPMLSSSYSSDDEKHGVAKTNNGEGDDIDPFLASLQSRVREVREKSVRLPLMILDTMLPRQVLQIQIQHPTLKSLMRHRVGMETPTLGMLGMARISTGQTVPLKVGVEVEIVEMDRADGAPPPGTDDDRGVDRTPWDVSLRAGRRFIIEGDVERMDGGWTEARVRFLDSSAEEEEEVRRFSSHPGSDGIAHDDDDNDGSSTSVAGFGRDRLSVARAISKSGVFTKPNMKMKNNASLVDRWIELARQNERHPGQIDALLRQLGEIPPEHEPTERAFWIGALINPLPSMGVAMEIRPALLLSKSAEERVEVALDGILKSIRHMDGTSRMW</sequence>
<dbReference type="EMBL" id="JALLPB020000675">
    <property type="protein sequence ID" value="KAL3807071.1"/>
    <property type="molecule type" value="Genomic_DNA"/>
</dbReference>
<feature type="region of interest" description="Disordered" evidence="1">
    <location>
        <begin position="77"/>
        <end position="102"/>
    </location>
</feature>
<feature type="compositionally biased region" description="Basic and acidic residues" evidence="1">
    <location>
        <begin position="199"/>
        <end position="208"/>
    </location>
</feature>
<dbReference type="InterPro" id="IPR046336">
    <property type="entry name" value="Lon_prtase_N_sf"/>
</dbReference>
<feature type="region of interest" description="Disordered" evidence="1">
    <location>
        <begin position="30"/>
        <end position="53"/>
    </location>
</feature>
<evidence type="ECO:0000313" key="2">
    <source>
        <dbReference type="EMBL" id="KAL3807071.1"/>
    </source>
</evidence>